<dbReference type="RefSeq" id="WP_007067038.1">
    <property type="nucleotide sequence ID" value="NZ_DS022272.1"/>
</dbReference>
<evidence type="ECO:0000256" key="1">
    <source>
        <dbReference type="ARBA" id="ARBA00004429"/>
    </source>
</evidence>
<keyword evidence="4 9" id="KW-0997">Cell inner membrane</keyword>
<evidence type="ECO:0000313" key="11">
    <source>
        <dbReference type="EMBL" id="EAU43064.1"/>
    </source>
</evidence>
<dbReference type="AlphaFoldDB" id="Q0G5K0"/>
<keyword evidence="12" id="KW-1185">Reference proteome</keyword>
<protein>
    <recommendedName>
        <fullName evidence="9">TRAP transporter small permease protein</fullName>
    </recommendedName>
</protein>
<comment type="subcellular location">
    <subcellularLocation>
        <location evidence="1 9">Cell inner membrane</location>
        <topology evidence="1 9">Multi-pass membrane protein</topology>
    </subcellularLocation>
</comment>
<evidence type="ECO:0000313" key="12">
    <source>
        <dbReference type="Proteomes" id="UP000004310"/>
    </source>
</evidence>
<dbReference type="InterPro" id="IPR055348">
    <property type="entry name" value="DctQ"/>
</dbReference>
<dbReference type="PANTHER" id="PTHR35011">
    <property type="entry name" value="2,3-DIKETO-L-GULONATE TRAP TRANSPORTER SMALL PERMEASE PROTEIN YIAM"/>
    <property type="match status" value="1"/>
</dbReference>
<name>Q0G5K0_9HYPH</name>
<dbReference type="GO" id="GO:0005886">
    <property type="term" value="C:plasma membrane"/>
    <property type="evidence" value="ECO:0007669"/>
    <property type="project" value="UniProtKB-SubCell"/>
</dbReference>
<proteinExistence type="inferred from homology"/>
<dbReference type="HOGENOM" id="CLU_086356_2_3_5"/>
<feature type="transmembrane region" description="Helical" evidence="9">
    <location>
        <begin position="12"/>
        <end position="33"/>
    </location>
</feature>
<evidence type="ECO:0000256" key="9">
    <source>
        <dbReference type="RuleBase" id="RU369079"/>
    </source>
</evidence>
<dbReference type="InterPro" id="IPR007387">
    <property type="entry name" value="TRAP_DctQ"/>
</dbReference>
<feature type="transmembrane region" description="Helical" evidence="9">
    <location>
        <begin position="133"/>
        <end position="152"/>
    </location>
</feature>
<dbReference type="STRING" id="217511.GCA_001463845_00661"/>
<feature type="transmembrane region" description="Helical" evidence="9">
    <location>
        <begin position="39"/>
        <end position="61"/>
    </location>
</feature>
<dbReference type="Pfam" id="PF04290">
    <property type="entry name" value="DctQ"/>
    <property type="match status" value="1"/>
</dbReference>
<evidence type="ECO:0000256" key="4">
    <source>
        <dbReference type="ARBA" id="ARBA00022519"/>
    </source>
</evidence>
<evidence type="ECO:0000259" key="10">
    <source>
        <dbReference type="Pfam" id="PF04290"/>
    </source>
</evidence>
<evidence type="ECO:0000256" key="6">
    <source>
        <dbReference type="ARBA" id="ARBA00022989"/>
    </source>
</evidence>
<dbReference type="GO" id="GO:0015740">
    <property type="term" value="P:C4-dicarboxylate transport"/>
    <property type="evidence" value="ECO:0007669"/>
    <property type="project" value="TreeGrafter"/>
</dbReference>
<comment type="subunit">
    <text evidence="9">The complex comprises the extracytoplasmic solute receptor protein and the two transmembrane proteins.</text>
</comment>
<feature type="transmembrane region" description="Helical" evidence="9">
    <location>
        <begin position="90"/>
        <end position="113"/>
    </location>
</feature>
<evidence type="ECO:0000256" key="7">
    <source>
        <dbReference type="ARBA" id="ARBA00023136"/>
    </source>
</evidence>
<evidence type="ECO:0000256" key="8">
    <source>
        <dbReference type="ARBA" id="ARBA00038436"/>
    </source>
</evidence>
<dbReference type="PANTHER" id="PTHR35011:SF10">
    <property type="entry name" value="TRAP TRANSPORTER SMALL PERMEASE PROTEIN"/>
    <property type="match status" value="1"/>
</dbReference>
<evidence type="ECO:0000256" key="3">
    <source>
        <dbReference type="ARBA" id="ARBA00022475"/>
    </source>
</evidence>
<reference evidence="11 12" key="1">
    <citation type="journal article" date="2010" name="J. Bacteriol.">
        <title>Genome sequence of Fulvimarina pelagi HTCC2506T, a Mn(II)-oxidizing alphaproteobacterium possessing an aerobic anoxygenic photosynthetic gene cluster and Xanthorhodopsin.</title>
        <authorList>
            <person name="Kang I."/>
            <person name="Oh H.M."/>
            <person name="Lim S.I."/>
            <person name="Ferriera S."/>
            <person name="Giovannoni S.J."/>
            <person name="Cho J.C."/>
        </authorList>
    </citation>
    <scope>NUCLEOTIDE SEQUENCE [LARGE SCALE GENOMIC DNA]</scope>
    <source>
        <strain evidence="11 12">HTCC2506</strain>
    </source>
</reference>
<comment type="function">
    <text evidence="9">Part of the tripartite ATP-independent periplasmic (TRAP) transport system.</text>
</comment>
<keyword evidence="3" id="KW-1003">Cell membrane</keyword>
<feature type="domain" description="Tripartite ATP-independent periplasmic transporters DctQ component" evidence="10">
    <location>
        <begin position="27"/>
        <end position="157"/>
    </location>
</feature>
<evidence type="ECO:0000256" key="5">
    <source>
        <dbReference type="ARBA" id="ARBA00022692"/>
    </source>
</evidence>
<dbReference type="GO" id="GO:0022857">
    <property type="term" value="F:transmembrane transporter activity"/>
    <property type="evidence" value="ECO:0007669"/>
    <property type="project" value="UniProtKB-UniRule"/>
</dbReference>
<keyword evidence="5 9" id="KW-0812">Transmembrane</keyword>
<accession>Q0G5K0</accession>
<sequence length="169" mass="18932">MKSAFFKPIDAISWVLQVGGVIALAFMALTVSYDALMRYIIAAPTSWSLEINSFLVVYLALMTAADVERRGEHIGITLLRDNMSPRGKRVLTFIVSIVGISLCAILTWRGWLMTHDAWIYNERVSSAFGTPNWIPYAMLPIGFTMLGLQFFLNLFRPQRDNQDGAPAVV</sequence>
<keyword evidence="7 9" id="KW-0472">Membrane</keyword>
<keyword evidence="6 9" id="KW-1133">Transmembrane helix</keyword>
<organism evidence="11 12">
    <name type="scientific">Fulvimarina pelagi HTCC2506</name>
    <dbReference type="NCBI Taxonomy" id="314231"/>
    <lineage>
        <taxon>Bacteria</taxon>
        <taxon>Pseudomonadati</taxon>
        <taxon>Pseudomonadota</taxon>
        <taxon>Alphaproteobacteria</taxon>
        <taxon>Hyphomicrobiales</taxon>
        <taxon>Aurantimonadaceae</taxon>
        <taxon>Fulvimarina</taxon>
    </lineage>
</organism>
<comment type="caution">
    <text evidence="11">The sequence shown here is derived from an EMBL/GenBank/DDBJ whole genome shotgun (WGS) entry which is preliminary data.</text>
</comment>
<gene>
    <name evidence="11" type="ORF">FP2506_09481</name>
</gene>
<evidence type="ECO:0000256" key="2">
    <source>
        <dbReference type="ARBA" id="ARBA00022448"/>
    </source>
</evidence>
<keyword evidence="2 9" id="KW-0813">Transport</keyword>
<dbReference type="EMBL" id="AATP01000001">
    <property type="protein sequence ID" value="EAU43064.1"/>
    <property type="molecule type" value="Genomic_DNA"/>
</dbReference>
<comment type="similarity">
    <text evidence="8 9">Belongs to the TRAP transporter small permease family.</text>
</comment>
<dbReference type="eggNOG" id="COG3090">
    <property type="taxonomic scope" value="Bacteria"/>
</dbReference>
<dbReference type="Proteomes" id="UP000004310">
    <property type="component" value="Unassembled WGS sequence"/>
</dbReference>